<organism evidence="2">
    <name type="scientific">Mytilinidion resinicola</name>
    <dbReference type="NCBI Taxonomy" id="574789"/>
    <lineage>
        <taxon>Eukaryota</taxon>
        <taxon>Fungi</taxon>
        <taxon>Dikarya</taxon>
        <taxon>Ascomycota</taxon>
        <taxon>Pezizomycotina</taxon>
        <taxon>Dothideomycetes</taxon>
        <taxon>Pleosporomycetidae</taxon>
        <taxon>Mytilinidiales</taxon>
        <taxon>Mytilinidiaceae</taxon>
        <taxon>Mytilinidion</taxon>
    </lineage>
</organism>
<protein>
    <submittedName>
        <fullName evidence="2 4">Uncharacterized protein</fullName>
    </submittedName>
</protein>
<name>A0A6A6YU25_9PEZI</name>
<reference evidence="4" key="3">
    <citation type="submission" date="2025-04" db="UniProtKB">
        <authorList>
            <consortium name="RefSeq"/>
        </authorList>
    </citation>
    <scope>IDENTIFICATION</scope>
    <source>
        <strain evidence="4">CBS 304.34</strain>
    </source>
</reference>
<dbReference type="AlphaFoldDB" id="A0A6A6YU25"/>
<evidence type="ECO:0000256" key="1">
    <source>
        <dbReference type="SAM" id="MobiDB-lite"/>
    </source>
</evidence>
<dbReference type="Proteomes" id="UP000504636">
    <property type="component" value="Unplaced"/>
</dbReference>
<proteinExistence type="predicted"/>
<gene>
    <name evidence="2 4" type="ORF">BDZ99DRAFT_497186</name>
</gene>
<keyword evidence="3" id="KW-1185">Reference proteome</keyword>
<evidence type="ECO:0000313" key="2">
    <source>
        <dbReference type="EMBL" id="KAF2811417.1"/>
    </source>
</evidence>
<accession>A0A6A6YU25</accession>
<feature type="region of interest" description="Disordered" evidence="1">
    <location>
        <begin position="228"/>
        <end position="267"/>
    </location>
</feature>
<feature type="compositionally biased region" description="Acidic residues" evidence="1">
    <location>
        <begin position="228"/>
        <end position="241"/>
    </location>
</feature>
<feature type="region of interest" description="Disordered" evidence="1">
    <location>
        <begin position="147"/>
        <end position="215"/>
    </location>
</feature>
<evidence type="ECO:0000313" key="3">
    <source>
        <dbReference type="Proteomes" id="UP000504636"/>
    </source>
</evidence>
<dbReference type="EMBL" id="MU003698">
    <property type="protein sequence ID" value="KAF2811417.1"/>
    <property type="molecule type" value="Genomic_DNA"/>
</dbReference>
<feature type="compositionally biased region" description="Basic and acidic residues" evidence="1">
    <location>
        <begin position="155"/>
        <end position="176"/>
    </location>
</feature>
<evidence type="ECO:0000313" key="4">
    <source>
        <dbReference type="RefSeq" id="XP_033578381.1"/>
    </source>
</evidence>
<feature type="compositionally biased region" description="Basic and acidic residues" evidence="1">
    <location>
        <begin position="246"/>
        <end position="266"/>
    </location>
</feature>
<dbReference type="GeneID" id="54464390"/>
<reference evidence="2 4" key="1">
    <citation type="journal article" date="2020" name="Stud. Mycol.">
        <title>101 Dothideomycetes genomes: a test case for predicting lifestyles and emergence of pathogens.</title>
        <authorList>
            <person name="Haridas S."/>
            <person name="Albert R."/>
            <person name="Binder M."/>
            <person name="Bloem J."/>
            <person name="Labutti K."/>
            <person name="Salamov A."/>
            <person name="Andreopoulos B."/>
            <person name="Baker S."/>
            <person name="Barry K."/>
            <person name="Bills G."/>
            <person name="Bluhm B."/>
            <person name="Cannon C."/>
            <person name="Castanera R."/>
            <person name="Culley D."/>
            <person name="Daum C."/>
            <person name="Ezra D."/>
            <person name="Gonzalez J."/>
            <person name="Henrissat B."/>
            <person name="Kuo A."/>
            <person name="Liang C."/>
            <person name="Lipzen A."/>
            <person name="Lutzoni F."/>
            <person name="Magnuson J."/>
            <person name="Mondo S."/>
            <person name="Nolan M."/>
            <person name="Ohm R."/>
            <person name="Pangilinan J."/>
            <person name="Park H.-J."/>
            <person name="Ramirez L."/>
            <person name="Alfaro M."/>
            <person name="Sun H."/>
            <person name="Tritt A."/>
            <person name="Yoshinaga Y."/>
            <person name="Zwiers L.-H."/>
            <person name="Turgeon B."/>
            <person name="Goodwin S."/>
            <person name="Spatafora J."/>
            <person name="Crous P."/>
            <person name="Grigoriev I."/>
        </authorList>
    </citation>
    <scope>NUCLEOTIDE SEQUENCE</scope>
    <source>
        <strain evidence="2 4">CBS 304.34</strain>
    </source>
</reference>
<feature type="compositionally biased region" description="Low complexity" evidence="1">
    <location>
        <begin position="201"/>
        <end position="213"/>
    </location>
</feature>
<sequence>MNLSLASPPPSQWDALLRRLDPTSADLIATAFYHMLNESEATPPISLLAFTLLFAHTFALARAQPPPQLQLRHASRAPPPLPVATPFSAPHNRVLVLRNSVRSRATVVVSPASDASSAYPEIGPEAYCGFPAINWGAVRVYELPDAGEIGVPEDDGARRERQGDGIRRERVGDELAARGVQGRRGRENSDTTLPTSVAGGSADVSPASSRSSVYPEIERGEYCGFEAQDDASREEEGDEAAADGVEVWHDSRAEDDRGGDAERDGESPALGARLRALCMDGGGQKKEAMRTVALGGGKGGRAGIDGALVEVSADENEVLWSPCERKMAKWMDGDGSSCRSPTVGRLGARGVRKPLAEIY</sequence>
<reference evidence="4" key="2">
    <citation type="submission" date="2020-04" db="EMBL/GenBank/DDBJ databases">
        <authorList>
            <consortium name="NCBI Genome Project"/>
        </authorList>
    </citation>
    <scope>NUCLEOTIDE SEQUENCE</scope>
    <source>
        <strain evidence="4">CBS 304.34</strain>
    </source>
</reference>
<dbReference type="OrthoDB" id="10576870at2759"/>
<dbReference type="RefSeq" id="XP_033578381.1">
    <property type="nucleotide sequence ID" value="XM_033723497.1"/>
</dbReference>